<dbReference type="OrthoDB" id="10261556at2759"/>
<dbReference type="GO" id="GO:0005634">
    <property type="term" value="C:nucleus"/>
    <property type="evidence" value="ECO:0007669"/>
    <property type="project" value="TreeGrafter"/>
</dbReference>
<protein>
    <recommendedName>
        <fullName evidence="3">DNA 3'-5' helicase</fullName>
        <ecNumber evidence="3">5.6.2.4</ecNumber>
    </recommendedName>
</protein>
<evidence type="ECO:0000256" key="2">
    <source>
        <dbReference type="ARBA" id="ARBA00034617"/>
    </source>
</evidence>
<dbReference type="GO" id="GO:0000724">
    <property type="term" value="P:double-strand break repair via homologous recombination"/>
    <property type="evidence" value="ECO:0007669"/>
    <property type="project" value="TreeGrafter"/>
</dbReference>
<dbReference type="EMBL" id="QKRW01000007">
    <property type="protein sequence ID" value="RAL66313.1"/>
    <property type="molecule type" value="Genomic_DNA"/>
</dbReference>
<reference evidence="5 6" key="1">
    <citation type="submission" date="2018-06" db="EMBL/GenBank/DDBJ databases">
        <title>Genome Sequence of the Brown Rot Fungal Pathogen Monilinia fructigena.</title>
        <authorList>
            <person name="Landi L."/>
            <person name="De Miccolis Angelini R.M."/>
            <person name="Pollastro S."/>
            <person name="Abate D."/>
            <person name="Faretra F."/>
            <person name="Romanazzi G."/>
        </authorList>
    </citation>
    <scope>NUCLEOTIDE SEQUENCE [LARGE SCALE GENOMIC DNA]</scope>
    <source>
        <strain evidence="5 6">Mfrg269</strain>
    </source>
</reference>
<evidence type="ECO:0000313" key="5">
    <source>
        <dbReference type="EMBL" id="RAL66313.1"/>
    </source>
</evidence>
<comment type="similarity">
    <text evidence="1">Belongs to the helicase family. RecQ subfamily.</text>
</comment>
<dbReference type="GO" id="GO:0009378">
    <property type="term" value="F:four-way junction helicase activity"/>
    <property type="evidence" value="ECO:0007669"/>
    <property type="project" value="TreeGrafter"/>
</dbReference>
<comment type="caution">
    <text evidence="5">The sequence shown here is derived from an EMBL/GenBank/DDBJ whole genome shotgun (WGS) entry which is preliminary data.</text>
</comment>
<dbReference type="GO" id="GO:0005737">
    <property type="term" value="C:cytoplasm"/>
    <property type="evidence" value="ECO:0007669"/>
    <property type="project" value="TreeGrafter"/>
</dbReference>
<keyword evidence="6" id="KW-1185">Reference proteome</keyword>
<comment type="catalytic activity">
    <reaction evidence="2">
        <text>Couples ATP hydrolysis with the unwinding of duplex DNA by translocating in the 3'-5' direction.</text>
        <dbReference type="EC" id="5.6.2.4"/>
    </reaction>
</comment>
<dbReference type="PANTHER" id="PTHR13710">
    <property type="entry name" value="DNA HELICASE RECQ FAMILY MEMBER"/>
    <property type="match status" value="1"/>
</dbReference>
<dbReference type="GO" id="GO:0043138">
    <property type="term" value="F:3'-5' DNA helicase activity"/>
    <property type="evidence" value="ECO:0007669"/>
    <property type="project" value="UniProtKB-EC"/>
</dbReference>
<evidence type="ECO:0000256" key="1">
    <source>
        <dbReference type="ARBA" id="ARBA00005446"/>
    </source>
</evidence>
<dbReference type="InterPro" id="IPR027417">
    <property type="entry name" value="P-loop_NTPase"/>
</dbReference>
<feature type="domain" description="Helicase C-terminal" evidence="4">
    <location>
        <begin position="1"/>
        <end position="152"/>
    </location>
</feature>
<dbReference type="EC" id="5.6.2.4" evidence="3"/>
<evidence type="ECO:0000259" key="4">
    <source>
        <dbReference type="PROSITE" id="PS51194"/>
    </source>
</evidence>
<evidence type="ECO:0000256" key="3">
    <source>
        <dbReference type="ARBA" id="ARBA00034808"/>
    </source>
</evidence>
<dbReference type="PROSITE" id="PS51194">
    <property type="entry name" value="HELICASE_CTER"/>
    <property type="match status" value="1"/>
</dbReference>
<organism evidence="5 6">
    <name type="scientific">Monilinia fructigena</name>
    <dbReference type="NCBI Taxonomy" id="38457"/>
    <lineage>
        <taxon>Eukaryota</taxon>
        <taxon>Fungi</taxon>
        <taxon>Dikarya</taxon>
        <taxon>Ascomycota</taxon>
        <taxon>Pezizomycotina</taxon>
        <taxon>Leotiomycetes</taxon>
        <taxon>Helotiales</taxon>
        <taxon>Sclerotiniaceae</taxon>
        <taxon>Monilinia</taxon>
    </lineage>
</organism>
<dbReference type="SMART" id="SM00490">
    <property type="entry name" value="HELICc"/>
    <property type="match status" value="1"/>
</dbReference>
<dbReference type="Pfam" id="PF00271">
    <property type="entry name" value="Helicase_C"/>
    <property type="match status" value="1"/>
</dbReference>
<dbReference type="SUPFAM" id="SSF52540">
    <property type="entry name" value="P-loop containing nucleoside triphosphate hydrolases"/>
    <property type="match status" value="1"/>
</dbReference>
<accession>A0A395J3N0</accession>
<sequence>MSHPGGIATDSIDEGSVDGLLRRGIAAATFDSSKTREDYIKTCDQLEVLQDEFMKTDLIMVATIAFGMGIDKGSIRNVVHFSVPQSLESYSQEIGRSGRDGDTSTCFFFIKARQPQRSHTVAKKASKLHHIDVDSAARLYGVERNEIIAKLSEWNAEGVLELKPSRVMNVYKLTTHPPQTTSEIEILAQAIYACGHCQWCLTHEPLRFETPPPIPFDQLAFDGILNMVSARDDPRLLAKLAFGISSPRITQMRLGRSPVFGSMENHEFIVLLRAFEQVCSVCE</sequence>
<dbReference type="Proteomes" id="UP000249056">
    <property type="component" value="Unassembled WGS sequence"/>
</dbReference>
<evidence type="ECO:0000313" key="6">
    <source>
        <dbReference type="Proteomes" id="UP000249056"/>
    </source>
</evidence>
<dbReference type="InterPro" id="IPR001650">
    <property type="entry name" value="Helicase_C-like"/>
</dbReference>
<name>A0A395J3N0_9HELO</name>
<dbReference type="AlphaFoldDB" id="A0A395J3N0"/>
<dbReference type="Gene3D" id="3.40.50.300">
    <property type="entry name" value="P-loop containing nucleotide triphosphate hydrolases"/>
    <property type="match status" value="1"/>
</dbReference>
<proteinExistence type="inferred from homology"/>
<dbReference type="GO" id="GO:0005694">
    <property type="term" value="C:chromosome"/>
    <property type="evidence" value="ECO:0007669"/>
    <property type="project" value="TreeGrafter"/>
</dbReference>
<dbReference type="PANTHER" id="PTHR13710:SF120">
    <property type="entry name" value="BIFUNCTIONAL 3'-5' EXONUCLEASE_ATP-DEPENDENT HELICASE WRN"/>
    <property type="match status" value="1"/>
</dbReference>
<gene>
    <name evidence="5" type="ORF">DID88_005983</name>
</gene>